<evidence type="ECO:0000256" key="6">
    <source>
        <dbReference type="SAM" id="MobiDB-lite"/>
    </source>
</evidence>
<dbReference type="PANTHER" id="PTHR13605:SF4">
    <property type="entry name" value="ER MEMBRANE PROTEIN COMPLEX SUBUNIT 7"/>
    <property type="match status" value="1"/>
</dbReference>
<dbReference type="OrthoDB" id="27095at2759"/>
<dbReference type="PANTHER" id="PTHR13605">
    <property type="entry name" value="ER MEMBRANE PROTEIN COMPLEX SUBUNIT 7"/>
    <property type="match status" value="1"/>
</dbReference>
<keyword evidence="3 8" id="KW-0732">Signal</keyword>
<evidence type="ECO:0000256" key="8">
    <source>
        <dbReference type="SAM" id="SignalP"/>
    </source>
</evidence>
<evidence type="ECO:0000256" key="2">
    <source>
        <dbReference type="ARBA" id="ARBA00022692"/>
    </source>
</evidence>
<reference evidence="10" key="1">
    <citation type="journal article" date="2020" name="Stud. Mycol.">
        <title>101 Dothideomycetes genomes: a test case for predicting lifestyles and emergence of pathogens.</title>
        <authorList>
            <person name="Haridas S."/>
            <person name="Albert R."/>
            <person name="Binder M."/>
            <person name="Bloem J."/>
            <person name="Labutti K."/>
            <person name="Salamov A."/>
            <person name="Andreopoulos B."/>
            <person name="Baker S."/>
            <person name="Barry K."/>
            <person name="Bills G."/>
            <person name="Bluhm B."/>
            <person name="Cannon C."/>
            <person name="Castanera R."/>
            <person name="Culley D."/>
            <person name="Daum C."/>
            <person name="Ezra D."/>
            <person name="Gonzalez J."/>
            <person name="Henrissat B."/>
            <person name="Kuo A."/>
            <person name="Liang C."/>
            <person name="Lipzen A."/>
            <person name="Lutzoni F."/>
            <person name="Magnuson J."/>
            <person name="Mondo S."/>
            <person name="Nolan M."/>
            <person name="Ohm R."/>
            <person name="Pangilinan J."/>
            <person name="Park H.-J."/>
            <person name="Ramirez L."/>
            <person name="Alfaro M."/>
            <person name="Sun H."/>
            <person name="Tritt A."/>
            <person name="Yoshinaga Y."/>
            <person name="Zwiers L.-H."/>
            <person name="Turgeon B."/>
            <person name="Goodwin S."/>
            <person name="Spatafora J."/>
            <person name="Crous P."/>
            <person name="Grigoriev I."/>
        </authorList>
    </citation>
    <scope>NUCLEOTIDE SEQUENCE</scope>
    <source>
        <strain evidence="10">CBS 113389</strain>
    </source>
</reference>
<dbReference type="Pfam" id="PF09430">
    <property type="entry name" value="EMC7_beta-sandw"/>
    <property type="match status" value="1"/>
</dbReference>
<dbReference type="AlphaFoldDB" id="A0A6A6PGJ6"/>
<evidence type="ECO:0000256" key="5">
    <source>
        <dbReference type="ARBA" id="ARBA00023136"/>
    </source>
</evidence>
<feature type="compositionally biased region" description="Low complexity" evidence="6">
    <location>
        <begin position="219"/>
        <end position="228"/>
    </location>
</feature>
<evidence type="ECO:0000256" key="7">
    <source>
        <dbReference type="SAM" id="Phobius"/>
    </source>
</evidence>
<dbReference type="Proteomes" id="UP000799767">
    <property type="component" value="Unassembled WGS sequence"/>
</dbReference>
<feature type="transmembrane region" description="Helical" evidence="7">
    <location>
        <begin position="160"/>
        <end position="178"/>
    </location>
</feature>
<dbReference type="GO" id="GO:0072546">
    <property type="term" value="C:EMC complex"/>
    <property type="evidence" value="ECO:0007669"/>
    <property type="project" value="TreeGrafter"/>
</dbReference>
<dbReference type="EMBL" id="MU001643">
    <property type="protein sequence ID" value="KAF2478906.1"/>
    <property type="molecule type" value="Genomic_DNA"/>
</dbReference>
<feature type="region of interest" description="Disordered" evidence="6">
    <location>
        <begin position="216"/>
        <end position="237"/>
    </location>
</feature>
<gene>
    <name evidence="10" type="ORF">BDY17DRAFT_306021</name>
</gene>
<accession>A0A6A6PGJ6</accession>
<comment type="subcellular location">
    <subcellularLocation>
        <location evidence="1">Membrane</location>
        <topology evidence="1">Single-pass membrane protein</topology>
    </subcellularLocation>
</comment>
<sequence length="237" mass="25766">MASVRLLSLTLFGFLVGLATSAQLSVGVQSSQLLPNPSTLPPSTHAVLLGPPGIRYDVPLRRDNTFHFPDLAEASYLLTVHCRDHFFAPLRVDVTKSEVDPSQHTLTAWQTFRGNEWEHKGAVYGSAQESLTIQIPSGGAKDFYQARGGFSLMGFVKSPMILLSLGAVVMIFGMPYMMDNMDEETKKEFQELQRKQPLTGEEGAATQLQNFDLAGWMAGKSSGSSTPNTGGGGAKRR</sequence>
<dbReference type="InterPro" id="IPR039163">
    <property type="entry name" value="EMC7"/>
</dbReference>
<dbReference type="GeneID" id="54475978"/>
<keyword evidence="11" id="KW-1185">Reference proteome</keyword>
<feature type="domain" description="ER membrane protein complex subunit 7 beta-sandwich" evidence="9">
    <location>
        <begin position="36"/>
        <end position="163"/>
    </location>
</feature>
<evidence type="ECO:0000313" key="10">
    <source>
        <dbReference type="EMBL" id="KAF2478906.1"/>
    </source>
</evidence>
<organism evidence="10 11">
    <name type="scientific">Neohortaea acidophila</name>
    <dbReference type="NCBI Taxonomy" id="245834"/>
    <lineage>
        <taxon>Eukaryota</taxon>
        <taxon>Fungi</taxon>
        <taxon>Dikarya</taxon>
        <taxon>Ascomycota</taxon>
        <taxon>Pezizomycotina</taxon>
        <taxon>Dothideomycetes</taxon>
        <taxon>Dothideomycetidae</taxon>
        <taxon>Mycosphaerellales</taxon>
        <taxon>Teratosphaeriaceae</taxon>
        <taxon>Neohortaea</taxon>
    </lineage>
</organism>
<proteinExistence type="predicted"/>
<evidence type="ECO:0000256" key="4">
    <source>
        <dbReference type="ARBA" id="ARBA00022989"/>
    </source>
</evidence>
<keyword evidence="4 7" id="KW-1133">Transmembrane helix</keyword>
<protein>
    <recommendedName>
        <fullName evidence="9">ER membrane protein complex subunit 7 beta-sandwich domain-containing protein</fullName>
    </recommendedName>
</protein>
<name>A0A6A6PGJ6_9PEZI</name>
<keyword evidence="5 7" id="KW-0472">Membrane</keyword>
<feature type="signal peptide" evidence="8">
    <location>
        <begin position="1"/>
        <end position="21"/>
    </location>
</feature>
<evidence type="ECO:0000259" key="9">
    <source>
        <dbReference type="Pfam" id="PF09430"/>
    </source>
</evidence>
<keyword evidence="2 7" id="KW-0812">Transmembrane</keyword>
<evidence type="ECO:0000256" key="1">
    <source>
        <dbReference type="ARBA" id="ARBA00004167"/>
    </source>
</evidence>
<evidence type="ECO:0000256" key="3">
    <source>
        <dbReference type="ARBA" id="ARBA00022729"/>
    </source>
</evidence>
<evidence type="ECO:0000313" key="11">
    <source>
        <dbReference type="Proteomes" id="UP000799767"/>
    </source>
</evidence>
<dbReference type="RefSeq" id="XP_033585476.1">
    <property type="nucleotide sequence ID" value="XM_033734976.1"/>
</dbReference>
<feature type="chain" id="PRO_5025589277" description="ER membrane protein complex subunit 7 beta-sandwich domain-containing protein" evidence="8">
    <location>
        <begin position="22"/>
        <end position="237"/>
    </location>
</feature>
<dbReference type="InterPro" id="IPR019008">
    <property type="entry name" value="Beta_sandwich_EMC7"/>
</dbReference>